<name>A0A2W5KR43_ANCNO</name>
<evidence type="ECO:0000256" key="1">
    <source>
        <dbReference type="ARBA" id="ARBA00009437"/>
    </source>
</evidence>
<dbReference type="Gene3D" id="1.10.10.10">
    <property type="entry name" value="Winged helix-like DNA-binding domain superfamily/Winged helix DNA-binding domain"/>
    <property type="match status" value="1"/>
</dbReference>
<dbReference type="Proteomes" id="UP000249577">
    <property type="component" value="Unassembled WGS sequence"/>
</dbReference>
<dbReference type="PANTHER" id="PTHR30537:SF5">
    <property type="entry name" value="HTH-TYPE TRANSCRIPTIONAL ACTIVATOR TTDR-RELATED"/>
    <property type="match status" value="1"/>
</dbReference>
<keyword evidence="3" id="KW-0238">DNA-binding</keyword>
<keyword evidence="4" id="KW-0804">Transcription</keyword>
<feature type="domain" description="HTH lysR-type" evidence="5">
    <location>
        <begin position="1"/>
        <end position="58"/>
    </location>
</feature>
<evidence type="ECO:0000313" key="7">
    <source>
        <dbReference type="Proteomes" id="UP000249577"/>
    </source>
</evidence>
<dbReference type="EMBL" id="QFPN01000003">
    <property type="protein sequence ID" value="PZQ17255.1"/>
    <property type="molecule type" value="Genomic_DNA"/>
</dbReference>
<evidence type="ECO:0000313" key="6">
    <source>
        <dbReference type="EMBL" id="PZQ17255.1"/>
    </source>
</evidence>
<sequence length="297" mass="31329">MDLLALADFNLVARHGGFGRAARATGRPKATLSRRVSELEASLGIRLLERGARTLKLTEEGRALSDRTGALLTELDETTSEIASGGARPRGRLRISAPLLFSQTAMGKLAAGFALEHPDVRLEVVAEDRPVDMVEEGYDLIIRVNPQPDASLVGRAFLQDRIVAVAPLALARPSDGSAAPAVVRGPILQAEAWTLVTSSGSAIIATMPILGLSSLVMVRDAVRMGVGAARLPLSLVGADLASGRLAHWGDVEGSAIALWALYPSRRLLSARVAAFLDHLRKSFPNGTSDELAAHVGS</sequence>
<evidence type="ECO:0000256" key="2">
    <source>
        <dbReference type="ARBA" id="ARBA00023015"/>
    </source>
</evidence>
<dbReference type="Pfam" id="PF03466">
    <property type="entry name" value="LysR_substrate"/>
    <property type="match status" value="1"/>
</dbReference>
<dbReference type="InterPro" id="IPR036390">
    <property type="entry name" value="WH_DNA-bd_sf"/>
</dbReference>
<dbReference type="InterPro" id="IPR000847">
    <property type="entry name" value="LysR_HTH_N"/>
</dbReference>
<dbReference type="PROSITE" id="PS50931">
    <property type="entry name" value="HTH_LYSR"/>
    <property type="match status" value="1"/>
</dbReference>
<dbReference type="InterPro" id="IPR036388">
    <property type="entry name" value="WH-like_DNA-bd_sf"/>
</dbReference>
<accession>A0A2W5KR43</accession>
<evidence type="ECO:0000259" key="5">
    <source>
        <dbReference type="PROSITE" id="PS50931"/>
    </source>
</evidence>
<dbReference type="PANTHER" id="PTHR30537">
    <property type="entry name" value="HTH-TYPE TRANSCRIPTIONAL REGULATOR"/>
    <property type="match status" value="1"/>
</dbReference>
<dbReference type="Pfam" id="PF00126">
    <property type="entry name" value="HTH_1"/>
    <property type="match status" value="1"/>
</dbReference>
<dbReference type="AlphaFoldDB" id="A0A2W5KR43"/>
<keyword evidence="2" id="KW-0805">Transcription regulation</keyword>
<organism evidence="6 7">
    <name type="scientific">Ancylobacter novellus</name>
    <name type="common">Thiobacillus novellus</name>
    <dbReference type="NCBI Taxonomy" id="921"/>
    <lineage>
        <taxon>Bacteria</taxon>
        <taxon>Pseudomonadati</taxon>
        <taxon>Pseudomonadota</taxon>
        <taxon>Alphaproteobacteria</taxon>
        <taxon>Hyphomicrobiales</taxon>
        <taxon>Xanthobacteraceae</taxon>
        <taxon>Ancylobacter</taxon>
    </lineage>
</organism>
<dbReference type="InterPro" id="IPR058163">
    <property type="entry name" value="LysR-type_TF_proteobact-type"/>
</dbReference>
<protein>
    <submittedName>
        <fullName evidence="6">LysR family transcriptional regulator</fullName>
    </submittedName>
</protein>
<proteinExistence type="inferred from homology"/>
<dbReference type="GO" id="GO:0003700">
    <property type="term" value="F:DNA-binding transcription factor activity"/>
    <property type="evidence" value="ECO:0007669"/>
    <property type="project" value="InterPro"/>
</dbReference>
<dbReference type="InterPro" id="IPR005119">
    <property type="entry name" value="LysR_subst-bd"/>
</dbReference>
<gene>
    <name evidence="6" type="ORF">DI565_07785</name>
</gene>
<dbReference type="CDD" id="cd08422">
    <property type="entry name" value="PBP2_CrgA_like"/>
    <property type="match status" value="1"/>
</dbReference>
<reference evidence="6 7" key="1">
    <citation type="submission" date="2017-08" db="EMBL/GenBank/DDBJ databases">
        <title>Infants hospitalized years apart are colonized by the same room-sourced microbial strains.</title>
        <authorList>
            <person name="Brooks B."/>
            <person name="Olm M.R."/>
            <person name="Firek B.A."/>
            <person name="Baker R."/>
            <person name="Thomas B.C."/>
            <person name="Morowitz M.J."/>
            <person name="Banfield J.F."/>
        </authorList>
    </citation>
    <scope>NUCLEOTIDE SEQUENCE [LARGE SCALE GENOMIC DNA]</scope>
    <source>
        <strain evidence="6">S2_005_003_R2_43</strain>
    </source>
</reference>
<dbReference type="GO" id="GO:0003677">
    <property type="term" value="F:DNA binding"/>
    <property type="evidence" value="ECO:0007669"/>
    <property type="project" value="UniProtKB-KW"/>
</dbReference>
<evidence type="ECO:0000256" key="3">
    <source>
        <dbReference type="ARBA" id="ARBA00023125"/>
    </source>
</evidence>
<dbReference type="SUPFAM" id="SSF46785">
    <property type="entry name" value="Winged helix' DNA-binding domain"/>
    <property type="match status" value="1"/>
</dbReference>
<comment type="caution">
    <text evidence="6">The sequence shown here is derived from an EMBL/GenBank/DDBJ whole genome shotgun (WGS) entry which is preliminary data.</text>
</comment>
<comment type="similarity">
    <text evidence="1">Belongs to the LysR transcriptional regulatory family.</text>
</comment>
<evidence type="ECO:0000256" key="4">
    <source>
        <dbReference type="ARBA" id="ARBA00023163"/>
    </source>
</evidence>
<dbReference type="SUPFAM" id="SSF53850">
    <property type="entry name" value="Periplasmic binding protein-like II"/>
    <property type="match status" value="1"/>
</dbReference>
<dbReference type="Gene3D" id="3.40.190.290">
    <property type="match status" value="1"/>
</dbReference>